<evidence type="ECO:0000256" key="12">
    <source>
        <dbReference type="ARBA" id="ARBA00032687"/>
    </source>
</evidence>
<evidence type="ECO:0000256" key="9">
    <source>
        <dbReference type="ARBA" id="ARBA00023121"/>
    </source>
</evidence>
<accession>A0A9N9WXV5</accession>
<feature type="domain" description="Mitochondria-eating protein C-terminal" evidence="14">
    <location>
        <begin position="342"/>
        <end position="542"/>
    </location>
</feature>
<evidence type="ECO:0000256" key="3">
    <source>
        <dbReference type="ARBA" id="ARBA00004496"/>
    </source>
</evidence>
<dbReference type="PANTHER" id="PTHR21771:SF1">
    <property type="entry name" value="MITOCHONDRIA-EATING PROTEIN"/>
    <property type="match status" value="1"/>
</dbReference>
<keyword evidence="10" id="KW-0496">Mitochondrion</keyword>
<dbReference type="InterPro" id="IPR026169">
    <property type="entry name" value="MIEAP"/>
</dbReference>
<evidence type="ECO:0000256" key="10">
    <source>
        <dbReference type="ARBA" id="ARBA00023128"/>
    </source>
</evidence>
<dbReference type="PANTHER" id="PTHR21771">
    <property type="entry name" value="MITOCHONDRIA-EATING PROTEIN-RELATED"/>
    <property type="match status" value="1"/>
</dbReference>
<dbReference type="GO" id="GO:0035694">
    <property type="term" value="P:mitochondrial protein catabolic process"/>
    <property type="evidence" value="ECO:0007669"/>
    <property type="project" value="InterPro"/>
</dbReference>
<organism evidence="15 16">
    <name type="scientific">Chironomus riparius</name>
    <dbReference type="NCBI Taxonomy" id="315576"/>
    <lineage>
        <taxon>Eukaryota</taxon>
        <taxon>Metazoa</taxon>
        <taxon>Ecdysozoa</taxon>
        <taxon>Arthropoda</taxon>
        <taxon>Hexapoda</taxon>
        <taxon>Insecta</taxon>
        <taxon>Pterygota</taxon>
        <taxon>Neoptera</taxon>
        <taxon>Endopterygota</taxon>
        <taxon>Diptera</taxon>
        <taxon>Nematocera</taxon>
        <taxon>Chironomoidea</taxon>
        <taxon>Chironomidae</taxon>
        <taxon>Chironominae</taxon>
        <taxon>Chironomus</taxon>
    </lineage>
</organism>
<dbReference type="OrthoDB" id="6047381at2759"/>
<dbReference type="EMBL" id="OU895879">
    <property type="protein sequence ID" value="CAG9809919.1"/>
    <property type="molecule type" value="Genomic_DNA"/>
</dbReference>
<reference evidence="15" key="2">
    <citation type="submission" date="2022-10" db="EMBL/GenBank/DDBJ databases">
        <authorList>
            <consortium name="ENA_rothamsted_submissions"/>
            <consortium name="culmorum"/>
            <person name="King R."/>
        </authorList>
    </citation>
    <scope>NUCLEOTIDE SEQUENCE</scope>
</reference>
<evidence type="ECO:0000256" key="4">
    <source>
        <dbReference type="ARBA" id="ARBA00008233"/>
    </source>
</evidence>
<comment type="similarity">
    <text evidence="4">Belongs to the MIEAP family.</text>
</comment>
<keyword evidence="16" id="KW-1185">Reference proteome</keyword>
<feature type="compositionally biased region" description="Basic and acidic residues" evidence="13">
    <location>
        <begin position="318"/>
        <end position="339"/>
    </location>
</feature>
<keyword evidence="8" id="KW-0175">Coiled coil</keyword>
<dbReference type="Proteomes" id="UP001153620">
    <property type="component" value="Chromosome 3"/>
</dbReference>
<reference evidence="15" key="1">
    <citation type="submission" date="2022-01" db="EMBL/GenBank/DDBJ databases">
        <authorList>
            <person name="King R."/>
        </authorList>
    </citation>
    <scope>NUCLEOTIDE SEQUENCE</scope>
</reference>
<dbReference type="GO" id="GO:0005741">
    <property type="term" value="C:mitochondrial outer membrane"/>
    <property type="evidence" value="ECO:0007669"/>
    <property type="project" value="UniProtKB-SubCell"/>
</dbReference>
<evidence type="ECO:0000313" key="15">
    <source>
        <dbReference type="EMBL" id="CAG9809919.1"/>
    </source>
</evidence>
<evidence type="ECO:0000256" key="8">
    <source>
        <dbReference type="ARBA" id="ARBA00023054"/>
    </source>
</evidence>
<evidence type="ECO:0000256" key="5">
    <source>
        <dbReference type="ARBA" id="ARBA00019863"/>
    </source>
</evidence>
<evidence type="ECO:0000256" key="7">
    <source>
        <dbReference type="ARBA" id="ARBA00022787"/>
    </source>
</evidence>
<dbReference type="GO" id="GO:0008289">
    <property type="term" value="F:lipid binding"/>
    <property type="evidence" value="ECO:0007669"/>
    <property type="project" value="UniProtKB-KW"/>
</dbReference>
<evidence type="ECO:0000259" key="14">
    <source>
        <dbReference type="Pfam" id="PF16026"/>
    </source>
</evidence>
<evidence type="ECO:0000256" key="6">
    <source>
        <dbReference type="ARBA" id="ARBA00022490"/>
    </source>
</evidence>
<evidence type="ECO:0000256" key="2">
    <source>
        <dbReference type="ARBA" id="ARBA00004305"/>
    </source>
</evidence>
<dbReference type="InterPro" id="IPR031981">
    <property type="entry name" value="MIEAP_C"/>
</dbReference>
<name>A0A9N9WXV5_9DIPT</name>
<sequence>MNSRERIRICKQQERGGSLNANLVIRRLTVLCEGRQYVEAAHLINRLSSSALCMVACEMPLDLLAEALPYSSTLLECLFCRLNSLLKDNCKASSNSKPNVSVDGIIWHLVKLFGSPYEYTLMKKCEKLVLYIGLWKSEIKCELKEKEKLMETAIQGLGFHGLTHLTNENGNFISLQSAIKSSLQLHIETYKHAINIIDESDSHSNSDPANSSHQRLLSLKYDDIQKRLISNKTLLTKLEVPSLRQLYELVENLKQRVEKDKEALVCMNHIKKYDKDVNFKECAAAKIMMETMKGCKIVESLMNVALNENLNSKSLSQHKGDNNSESDGYHSDHSDGSESDEHKILVDEYNLMFKSLRLDTFKSLSESNNFHIAESVKLKILFSIVVIAFRLCHNLRERKLSETKRILCVRAHDSTDRHRDAANAIENSIRNYLQSTCDVFCLDEVENSISTQIYTTLHGYSCINQLLDTLSIYIEKVSRLAWKLSNQIPPYNLDADFTLSTINQNKHARTSRSNQNSTIIQQFLWPALLRDNKCVSKAIVVT</sequence>
<dbReference type="Pfam" id="PF16026">
    <property type="entry name" value="MIEAP"/>
    <property type="match status" value="1"/>
</dbReference>
<comment type="subcellular location">
    <subcellularLocation>
        <location evidence="3">Cytoplasm</location>
    </subcellularLocation>
    <subcellularLocation>
        <location evidence="2">Mitochondrion matrix</location>
    </subcellularLocation>
    <subcellularLocation>
        <location evidence="1">Mitochondrion outer membrane</location>
    </subcellularLocation>
</comment>
<gene>
    <name evidence="15" type="ORF">CHIRRI_LOCUS12739</name>
</gene>
<protein>
    <recommendedName>
        <fullName evidence="5">Mitochondria-eating protein</fullName>
    </recommendedName>
    <alternativeName>
        <fullName evidence="12">Spermatogenesis-associated protein 18</fullName>
    </alternativeName>
</protein>
<evidence type="ECO:0000256" key="13">
    <source>
        <dbReference type="SAM" id="MobiDB-lite"/>
    </source>
</evidence>
<keyword evidence="6" id="KW-0963">Cytoplasm</keyword>
<evidence type="ECO:0000256" key="1">
    <source>
        <dbReference type="ARBA" id="ARBA00004294"/>
    </source>
</evidence>
<evidence type="ECO:0000313" key="16">
    <source>
        <dbReference type="Proteomes" id="UP001153620"/>
    </source>
</evidence>
<evidence type="ECO:0000256" key="11">
    <source>
        <dbReference type="ARBA" id="ARBA00023136"/>
    </source>
</evidence>
<keyword evidence="11" id="KW-0472">Membrane</keyword>
<proteinExistence type="inferred from homology"/>
<dbReference type="GO" id="GO:0005759">
    <property type="term" value="C:mitochondrial matrix"/>
    <property type="evidence" value="ECO:0007669"/>
    <property type="project" value="UniProtKB-SubCell"/>
</dbReference>
<feature type="region of interest" description="Disordered" evidence="13">
    <location>
        <begin position="313"/>
        <end position="339"/>
    </location>
</feature>
<keyword evidence="7" id="KW-1000">Mitochondrion outer membrane</keyword>
<dbReference type="GO" id="GO:0035695">
    <property type="term" value="P:mitophagy by internal vacuole formation"/>
    <property type="evidence" value="ECO:0007669"/>
    <property type="project" value="TreeGrafter"/>
</dbReference>
<keyword evidence="9" id="KW-0446">Lipid-binding</keyword>
<dbReference type="AlphaFoldDB" id="A0A9N9WXV5"/>